<dbReference type="RefSeq" id="WP_285488051.1">
    <property type="nucleotide sequence ID" value="NZ_BSTI01000009.1"/>
</dbReference>
<comment type="caution">
    <text evidence="4">The sequence shown here is derived from an EMBL/GenBank/DDBJ whole genome shotgun (WGS) entry which is preliminary data.</text>
</comment>
<dbReference type="PROSITE" id="PS51186">
    <property type="entry name" value="GNAT"/>
    <property type="match status" value="1"/>
</dbReference>
<dbReference type="CDD" id="cd04301">
    <property type="entry name" value="NAT_SF"/>
    <property type="match status" value="1"/>
</dbReference>
<evidence type="ECO:0000259" key="3">
    <source>
        <dbReference type="PROSITE" id="PS51186"/>
    </source>
</evidence>
<accession>A0A9W6R5E5</accession>
<evidence type="ECO:0000313" key="5">
    <source>
        <dbReference type="Proteomes" id="UP001165136"/>
    </source>
</evidence>
<proteinExistence type="predicted"/>
<organism evidence="4 5">
    <name type="scientific">Amycolatopsis taiwanensis</name>
    <dbReference type="NCBI Taxonomy" id="342230"/>
    <lineage>
        <taxon>Bacteria</taxon>
        <taxon>Bacillati</taxon>
        <taxon>Actinomycetota</taxon>
        <taxon>Actinomycetes</taxon>
        <taxon>Pseudonocardiales</taxon>
        <taxon>Pseudonocardiaceae</taxon>
        <taxon>Amycolatopsis</taxon>
    </lineage>
</organism>
<evidence type="ECO:0000256" key="1">
    <source>
        <dbReference type="ARBA" id="ARBA00022679"/>
    </source>
</evidence>
<feature type="domain" description="N-acetyltransferase" evidence="3">
    <location>
        <begin position="3"/>
        <end position="156"/>
    </location>
</feature>
<protein>
    <recommendedName>
        <fullName evidence="3">N-acetyltransferase domain-containing protein</fullName>
    </recommendedName>
</protein>
<dbReference type="Proteomes" id="UP001165136">
    <property type="component" value="Unassembled WGS sequence"/>
</dbReference>
<dbReference type="InterPro" id="IPR000182">
    <property type="entry name" value="GNAT_dom"/>
</dbReference>
<dbReference type="Gene3D" id="3.40.630.30">
    <property type="match status" value="1"/>
</dbReference>
<evidence type="ECO:0000313" key="4">
    <source>
        <dbReference type="EMBL" id="GLY67887.1"/>
    </source>
</evidence>
<dbReference type="GO" id="GO:0016747">
    <property type="term" value="F:acyltransferase activity, transferring groups other than amino-acyl groups"/>
    <property type="evidence" value="ECO:0007669"/>
    <property type="project" value="InterPro"/>
</dbReference>
<dbReference type="AlphaFoldDB" id="A0A9W6R5E5"/>
<keyword evidence="5" id="KW-1185">Reference proteome</keyword>
<name>A0A9W6R5E5_9PSEU</name>
<sequence length="156" mass="16999">MTIRIREATEADLESLVASASALFAEDGGRRDVHMDTGWPARHGHDYWRAAIKDVDALCLIASGESAAGHLIGRLKQPDELRPTAMTAVLESMRVAEEHRASGVGTALHDAFLAWARKREANELVVQAYAANTGALAFYRSRGYQSHVIGLRSDLS</sequence>
<keyword evidence="2" id="KW-0012">Acyltransferase</keyword>
<evidence type="ECO:0000256" key="2">
    <source>
        <dbReference type="ARBA" id="ARBA00023315"/>
    </source>
</evidence>
<dbReference type="InterPro" id="IPR016181">
    <property type="entry name" value="Acyl_CoA_acyltransferase"/>
</dbReference>
<dbReference type="Pfam" id="PF00583">
    <property type="entry name" value="Acetyltransf_1"/>
    <property type="match status" value="1"/>
</dbReference>
<reference evidence="4" key="1">
    <citation type="submission" date="2023-03" db="EMBL/GenBank/DDBJ databases">
        <title>Amycolatopsis taiwanensis NBRC 103393.</title>
        <authorList>
            <person name="Ichikawa N."/>
            <person name="Sato H."/>
            <person name="Tonouchi N."/>
        </authorList>
    </citation>
    <scope>NUCLEOTIDE SEQUENCE</scope>
    <source>
        <strain evidence="4">NBRC 103393</strain>
    </source>
</reference>
<keyword evidence="1" id="KW-0808">Transferase</keyword>
<dbReference type="InterPro" id="IPR050832">
    <property type="entry name" value="Bact_Acetyltransf"/>
</dbReference>
<dbReference type="EMBL" id="BSTI01000009">
    <property type="protein sequence ID" value="GLY67887.1"/>
    <property type="molecule type" value="Genomic_DNA"/>
</dbReference>
<dbReference type="PANTHER" id="PTHR43877">
    <property type="entry name" value="AMINOALKYLPHOSPHONATE N-ACETYLTRANSFERASE-RELATED-RELATED"/>
    <property type="match status" value="1"/>
</dbReference>
<gene>
    <name evidence="4" type="ORF">Atai01_45060</name>
</gene>
<dbReference type="SUPFAM" id="SSF55729">
    <property type="entry name" value="Acyl-CoA N-acyltransferases (Nat)"/>
    <property type="match status" value="1"/>
</dbReference>